<evidence type="ECO:0000256" key="7">
    <source>
        <dbReference type="ARBA" id="ARBA00042773"/>
    </source>
</evidence>
<evidence type="ECO:0000256" key="2">
    <source>
        <dbReference type="ARBA" id="ARBA00005005"/>
    </source>
</evidence>
<sequence>MSHASRTRPASIPSPFPRTQRSPPRWAISCGPTKMSPREIFALRDHLGAELKGRTLSDAHDVVSLTDILSQTVLGGRLHELSGRAVLLKLSDQLRSGLAMIELDGIARRMLLCPPDLNPAHLDVLIADAGIDAVVTDEPDRWAGSGIALIVTAQLPLQATAPAKTERATEWLMLTSGTSGVPKIAGHTLEALTGVIVAEGPARGPVPVWATFYDIRRYGGLQIFLRAILSGGSMVLSDPHEALGDHVTRLNARGVSHISGTPSHWRKLLMSGSATQFAPRYVRLSGEIADQAVLDGLKVAFPNSSIGHAYASTEAGVGFAVNDGLEGFPADYLGNRSGVEMKVVDGSLRIRSTRTAHAYIGRNAAALADADGFVDSGDIVELRGDRYYFVGRRGGIINIGGLKVHPEEIEAVINRHADVRMSRAKSRRSPITGGIVVADVILADGTDPGRAKEIRDQILDQCRAQLASHKVPAVIRFVEALDVTPAGKLARTDA</sequence>
<proteinExistence type="predicted"/>
<dbReference type="InterPro" id="IPR050237">
    <property type="entry name" value="ATP-dep_AMP-bd_enzyme"/>
</dbReference>
<dbReference type="SUPFAM" id="SSF56801">
    <property type="entry name" value="Acetyl-CoA synthetase-like"/>
    <property type="match status" value="1"/>
</dbReference>
<dbReference type="PROSITE" id="PS00455">
    <property type="entry name" value="AMP_BINDING"/>
    <property type="match status" value="1"/>
</dbReference>
<dbReference type="InterPro" id="IPR000873">
    <property type="entry name" value="AMP-dep_synth/lig_dom"/>
</dbReference>
<dbReference type="GO" id="GO:0016020">
    <property type="term" value="C:membrane"/>
    <property type="evidence" value="ECO:0007669"/>
    <property type="project" value="UniProtKB-SubCell"/>
</dbReference>
<dbReference type="InterPro" id="IPR020845">
    <property type="entry name" value="AMP-binding_CS"/>
</dbReference>
<dbReference type="FunFam" id="3.40.50.12780:FF:000075">
    <property type="entry name" value="2-succinylbenzoate--CoA ligase"/>
    <property type="match status" value="1"/>
</dbReference>
<organism evidence="11 12">
    <name type="scientific">Bradyrhizobium cajani</name>
    <dbReference type="NCBI Taxonomy" id="1928661"/>
    <lineage>
        <taxon>Bacteria</taxon>
        <taxon>Pseudomonadati</taxon>
        <taxon>Pseudomonadota</taxon>
        <taxon>Alphaproteobacteria</taxon>
        <taxon>Hyphomicrobiales</taxon>
        <taxon>Nitrobacteraceae</taxon>
        <taxon>Bradyrhizobium</taxon>
    </lineage>
</organism>
<dbReference type="PANTHER" id="PTHR43767">
    <property type="entry name" value="LONG-CHAIN-FATTY-ACID--COA LIGASE"/>
    <property type="match status" value="1"/>
</dbReference>
<feature type="region of interest" description="Disordered" evidence="8">
    <location>
        <begin position="1"/>
        <end position="25"/>
    </location>
</feature>
<feature type="domain" description="AMP-binding enzyme C-terminal" evidence="10">
    <location>
        <begin position="408"/>
        <end position="488"/>
    </location>
</feature>
<evidence type="ECO:0000313" key="12">
    <source>
        <dbReference type="Proteomes" id="UP000449969"/>
    </source>
</evidence>
<comment type="subcellular location">
    <subcellularLocation>
        <location evidence="1">Membrane</location>
        <topology evidence="1">Peripheral membrane protein</topology>
    </subcellularLocation>
</comment>
<evidence type="ECO:0000256" key="4">
    <source>
        <dbReference type="ARBA" id="ARBA00023136"/>
    </source>
</evidence>
<gene>
    <name evidence="11" type="ORF">GPL20_06505</name>
</gene>
<evidence type="ECO:0000256" key="8">
    <source>
        <dbReference type="SAM" id="MobiDB-lite"/>
    </source>
</evidence>
<evidence type="ECO:0000259" key="9">
    <source>
        <dbReference type="Pfam" id="PF00501"/>
    </source>
</evidence>
<dbReference type="Pfam" id="PF13193">
    <property type="entry name" value="AMP-binding_C"/>
    <property type="match status" value="1"/>
</dbReference>
<name>A0A844TBC8_9BRAD</name>
<dbReference type="Pfam" id="PF00501">
    <property type="entry name" value="AMP-binding"/>
    <property type="match status" value="1"/>
</dbReference>
<dbReference type="InterPro" id="IPR025110">
    <property type="entry name" value="AMP-bd_C"/>
</dbReference>
<dbReference type="EC" id="6.2.1.3" evidence="5"/>
<evidence type="ECO:0000256" key="6">
    <source>
        <dbReference type="ARBA" id="ARBA00039545"/>
    </source>
</evidence>
<dbReference type="FunFam" id="3.30.300.30:FF:000054">
    <property type="entry name" value="Acyl-CoA synthetase (AMP-forming)/AMP-acid ligase II"/>
    <property type="match status" value="1"/>
</dbReference>
<evidence type="ECO:0000259" key="10">
    <source>
        <dbReference type="Pfam" id="PF13193"/>
    </source>
</evidence>
<dbReference type="Gene3D" id="3.40.50.12780">
    <property type="entry name" value="N-terminal domain of ligase-like"/>
    <property type="match status" value="1"/>
</dbReference>
<dbReference type="GO" id="GO:0004467">
    <property type="term" value="F:long-chain fatty acid-CoA ligase activity"/>
    <property type="evidence" value="ECO:0007669"/>
    <property type="project" value="UniProtKB-EC"/>
</dbReference>
<dbReference type="InterPro" id="IPR045851">
    <property type="entry name" value="AMP-bd_C_sf"/>
</dbReference>
<dbReference type="PANTHER" id="PTHR43767:SF8">
    <property type="entry name" value="LONG-CHAIN-FATTY-ACID--COA LIGASE"/>
    <property type="match status" value="1"/>
</dbReference>
<evidence type="ECO:0000256" key="1">
    <source>
        <dbReference type="ARBA" id="ARBA00004170"/>
    </source>
</evidence>
<reference evidence="11 12" key="1">
    <citation type="submission" date="2019-12" db="EMBL/GenBank/DDBJ databases">
        <title>Draft genome sequences Bradyrhizobium cajani AMBPC1010, Bradyrhizobium pachyrhizi AMBPC1040 and Bradyrhizobium yuanmingense ALSPC3051, three plant growth promoting strains isolated from nodules of Cajanus cajan L. in Dominican Republic.</title>
        <authorList>
            <person name="Flores-Felix J.D."/>
            <person name="Araujo J."/>
            <person name="Diaz-Alcantara C."/>
            <person name="Gonzalez-Andres F."/>
            <person name="Velazquez E."/>
        </authorList>
    </citation>
    <scope>NUCLEOTIDE SEQUENCE [LARGE SCALE GENOMIC DNA]</scope>
    <source>
        <strain evidence="11 12">1010</strain>
    </source>
</reference>
<evidence type="ECO:0000256" key="3">
    <source>
        <dbReference type="ARBA" id="ARBA00022598"/>
    </source>
</evidence>
<evidence type="ECO:0000256" key="5">
    <source>
        <dbReference type="ARBA" id="ARBA00026121"/>
    </source>
</evidence>
<dbReference type="OrthoDB" id="7055148at2"/>
<comment type="caution">
    <text evidence="11">The sequence shown here is derived from an EMBL/GenBank/DDBJ whole genome shotgun (WGS) entry which is preliminary data.</text>
</comment>
<keyword evidence="3" id="KW-0436">Ligase</keyword>
<dbReference type="EMBL" id="WQNE01000003">
    <property type="protein sequence ID" value="MVT72762.1"/>
    <property type="molecule type" value="Genomic_DNA"/>
</dbReference>
<dbReference type="Proteomes" id="UP000449969">
    <property type="component" value="Unassembled WGS sequence"/>
</dbReference>
<dbReference type="CDD" id="cd04433">
    <property type="entry name" value="AFD_class_I"/>
    <property type="match status" value="1"/>
</dbReference>
<evidence type="ECO:0000313" key="11">
    <source>
        <dbReference type="EMBL" id="MVT72762.1"/>
    </source>
</evidence>
<protein>
    <recommendedName>
        <fullName evidence="6">Long-chain-fatty-acid--CoA ligase</fullName>
        <ecNumber evidence="5">6.2.1.3</ecNumber>
    </recommendedName>
    <alternativeName>
        <fullName evidence="7">Long-chain acyl-CoA synthetase</fullName>
    </alternativeName>
</protein>
<keyword evidence="12" id="KW-1185">Reference proteome</keyword>
<feature type="domain" description="AMP-dependent synthetase/ligase" evidence="9">
    <location>
        <begin position="160"/>
        <end position="346"/>
    </location>
</feature>
<accession>A0A844TBC8</accession>
<dbReference type="InterPro" id="IPR042099">
    <property type="entry name" value="ANL_N_sf"/>
</dbReference>
<dbReference type="Gene3D" id="3.30.300.30">
    <property type="match status" value="1"/>
</dbReference>
<comment type="pathway">
    <text evidence="2">Lipid metabolism; fatty acid beta-oxidation.</text>
</comment>
<keyword evidence="4" id="KW-0472">Membrane</keyword>
<dbReference type="AlphaFoldDB" id="A0A844TBC8"/>